<dbReference type="GO" id="GO:0050684">
    <property type="term" value="P:regulation of mRNA processing"/>
    <property type="evidence" value="ECO:0007669"/>
    <property type="project" value="TreeGrafter"/>
</dbReference>
<dbReference type="Proteomes" id="UP001140453">
    <property type="component" value="Unassembled WGS sequence"/>
</dbReference>
<dbReference type="EC" id="2.7.11.1" evidence="1"/>
<gene>
    <name evidence="11" type="ORF">N0V93_009733</name>
</gene>
<dbReference type="EMBL" id="JAPEVB010000006">
    <property type="protein sequence ID" value="KAJ4386835.1"/>
    <property type="molecule type" value="Genomic_DNA"/>
</dbReference>
<dbReference type="CDD" id="cd09917">
    <property type="entry name" value="F-box_SF"/>
    <property type="match status" value="1"/>
</dbReference>
<evidence type="ECO:0000256" key="8">
    <source>
        <dbReference type="ARBA" id="ARBA00048679"/>
    </source>
</evidence>
<dbReference type="PANTHER" id="PTHR47634">
    <property type="entry name" value="PROTEIN KINASE DOMAIN-CONTAINING PROTEIN-RELATED"/>
    <property type="match status" value="1"/>
</dbReference>
<comment type="catalytic activity">
    <reaction evidence="7">
        <text>L-threonyl-[protein] + ATP = O-phospho-L-threonyl-[protein] + ADP + H(+)</text>
        <dbReference type="Rhea" id="RHEA:46608"/>
        <dbReference type="Rhea" id="RHEA-COMP:11060"/>
        <dbReference type="Rhea" id="RHEA-COMP:11605"/>
        <dbReference type="ChEBI" id="CHEBI:15378"/>
        <dbReference type="ChEBI" id="CHEBI:30013"/>
        <dbReference type="ChEBI" id="CHEBI:30616"/>
        <dbReference type="ChEBI" id="CHEBI:61977"/>
        <dbReference type="ChEBI" id="CHEBI:456216"/>
        <dbReference type="EC" id="2.7.11.1"/>
    </reaction>
</comment>
<dbReference type="PANTHER" id="PTHR47634:SF9">
    <property type="entry name" value="PROTEIN KINASE DOMAIN-CONTAINING PROTEIN-RELATED"/>
    <property type="match status" value="1"/>
</dbReference>
<dbReference type="PROSITE" id="PS50011">
    <property type="entry name" value="PROTEIN_KINASE_DOM"/>
    <property type="match status" value="1"/>
</dbReference>
<accession>A0A9W8YK55</accession>
<evidence type="ECO:0000256" key="5">
    <source>
        <dbReference type="ARBA" id="ARBA00022777"/>
    </source>
</evidence>
<dbReference type="InterPro" id="IPR000719">
    <property type="entry name" value="Prot_kinase_dom"/>
</dbReference>
<keyword evidence="3" id="KW-0808">Transferase</keyword>
<dbReference type="GO" id="GO:0004674">
    <property type="term" value="F:protein serine/threonine kinase activity"/>
    <property type="evidence" value="ECO:0007669"/>
    <property type="project" value="UniProtKB-KW"/>
</dbReference>
<dbReference type="InterPro" id="IPR001810">
    <property type="entry name" value="F-box_dom"/>
</dbReference>
<evidence type="ECO:0000259" key="10">
    <source>
        <dbReference type="PROSITE" id="PS50181"/>
    </source>
</evidence>
<evidence type="ECO:0000256" key="4">
    <source>
        <dbReference type="ARBA" id="ARBA00022741"/>
    </source>
</evidence>
<sequence>MPNHDDHSDDFFPYAGREEIFEDVHNYRHRVLHPVLLGDILPRPSTCVSQPEKMPRYRIQLKIGFGAFSVVWLAFDLERKRFVSIKICQGSDDMQPTTEAAVLQHVKDNPTPGSENIIRLHDAFVIRGPNGYHNCLVTEVVVSLAELGADGRRYDDLLYSPSSVIGQLVRGFVYLHGQGIAHGDPTPSNIGIAIPQINHFTEEELLDELACELELHAIIPVKPSFPVDTVPRYLVGCTSLLDFLLRKKSFASNSSFKVKIFDFGRWSHPPHVSASLGCHLRAIKGSDWLPMEQRSQTYGLWHVSSSDFKHVANYSLSQATRLRSHFALTIANLPPELLHRISELLNATHPRSLVAFAQTSKRLYVIASRLLFRTMKITLTEGERLAKDVHSWETVLLRDKGLQHVRRLILRGIDYECEPHHNPYFSLKECERVDYDTDLESCWDLYLYDLYLYDWGGEEEFDIKENDWELLARLMKRLTGLPDLFFACPGPFPPLLLQVLHKVSSRCRLHHYTFRLSASHEASLQADERALITSPCLFTVGDLTADAADASINVASLSLARRNAPSIRRVFLYWRGPKGYEHGSRNDEDKSNRPDTPALESLQIFKHYLYHLNVDECPDSAVPSGVIDREVLHDYSALRVLKINTPIMDRTLPSPANFPCLVTLSVVCPRAPVSLAWSTHFMAFVRDLPRITTLRVLGWDRSTSFRPGLNKRLQKLHLKTRANRGGPPLLEDHVFQLAEMCPALEDLAIEINRSRGDAAEVESYRALGRLPRLQRLKLGLDATPPGIIPDDIIQIPSHVEPWFEDGWDSESPRNGLIPHRNGHVRDALVNSAIDSTLALSIVGVINSAKEENKKSDLKPRTEILPLERVEMEANNGGSFAQMTRMSGPAAKGLQSSLVLLKRRWIIERDVRDDSRNILHVREVDKDDRIKAQAQSLEPGVGKTGDDYVREVWRRVWPTADTAERLGDWWKQWESWPLDLRSVDH</sequence>
<dbReference type="GO" id="GO:0005737">
    <property type="term" value="C:cytoplasm"/>
    <property type="evidence" value="ECO:0007669"/>
    <property type="project" value="TreeGrafter"/>
</dbReference>
<keyword evidence="6" id="KW-0067">ATP-binding</keyword>
<dbReference type="Gene3D" id="1.10.510.10">
    <property type="entry name" value="Transferase(Phosphotransferase) domain 1"/>
    <property type="match status" value="1"/>
</dbReference>
<proteinExistence type="predicted"/>
<comment type="catalytic activity">
    <reaction evidence="8">
        <text>L-seryl-[protein] + ATP = O-phospho-L-seryl-[protein] + ADP + H(+)</text>
        <dbReference type="Rhea" id="RHEA:17989"/>
        <dbReference type="Rhea" id="RHEA-COMP:9863"/>
        <dbReference type="Rhea" id="RHEA-COMP:11604"/>
        <dbReference type="ChEBI" id="CHEBI:15378"/>
        <dbReference type="ChEBI" id="CHEBI:29999"/>
        <dbReference type="ChEBI" id="CHEBI:30616"/>
        <dbReference type="ChEBI" id="CHEBI:83421"/>
        <dbReference type="ChEBI" id="CHEBI:456216"/>
        <dbReference type="EC" id="2.7.11.1"/>
    </reaction>
</comment>
<reference evidence="11" key="1">
    <citation type="submission" date="2022-10" db="EMBL/GenBank/DDBJ databases">
        <title>Tapping the CABI collections for fungal endophytes: first genome assemblies for Collariella, Neodidymelliopsis, Ascochyta clinopodiicola, Didymella pomorum, Didymosphaeria variabile, Neocosmospora piperis and Neocucurbitaria cava.</title>
        <authorList>
            <person name="Hill R."/>
        </authorList>
    </citation>
    <scope>NUCLEOTIDE SEQUENCE</scope>
    <source>
        <strain evidence="11">IMI 355082</strain>
    </source>
</reference>
<keyword evidence="5" id="KW-0418">Kinase</keyword>
<evidence type="ECO:0000313" key="12">
    <source>
        <dbReference type="Proteomes" id="UP001140453"/>
    </source>
</evidence>
<dbReference type="InterPro" id="IPR011009">
    <property type="entry name" value="Kinase-like_dom_sf"/>
</dbReference>
<dbReference type="Pfam" id="PF00069">
    <property type="entry name" value="Pkinase"/>
    <property type="match status" value="1"/>
</dbReference>
<dbReference type="InterPro" id="IPR036047">
    <property type="entry name" value="F-box-like_dom_sf"/>
</dbReference>
<organism evidence="11 12">
    <name type="scientific">Gnomoniopsis smithogilvyi</name>
    <dbReference type="NCBI Taxonomy" id="1191159"/>
    <lineage>
        <taxon>Eukaryota</taxon>
        <taxon>Fungi</taxon>
        <taxon>Dikarya</taxon>
        <taxon>Ascomycota</taxon>
        <taxon>Pezizomycotina</taxon>
        <taxon>Sordariomycetes</taxon>
        <taxon>Sordariomycetidae</taxon>
        <taxon>Diaporthales</taxon>
        <taxon>Gnomoniaceae</taxon>
        <taxon>Gnomoniopsis</taxon>
    </lineage>
</organism>
<dbReference type="SUPFAM" id="SSF81383">
    <property type="entry name" value="F-box domain"/>
    <property type="match status" value="1"/>
</dbReference>
<evidence type="ECO:0000256" key="1">
    <source>
        <dbReference type="ARBA" id="ARBA00012513"/>
    </source>
</evidence>
<evidence type="ECO:0000256" key="3">
    <source>
        <dbReference type="ARBA" id="ARBA00022679"/>
    </source>
</evidence>
<dbReference type="Gene3D" id="3.30.200.20">
    <property type="entry name" value="Phosphorylase Kinase, domain 1"/>
    <property type="match status" value="1"/>
</dbReference>
<evidence type="ECO:0000256" key="7">
    <source>
        <dbReference type="ARBA" id="ARBA00047899"/>
    </source>
</evidence>
<dbReference type="SUPFAM" id="SSF56112">
    <property type="entry name" value="Protein kinase-like (PK-like)"/>
    <property type="match status" value="1"/>
</dbReference>
<dbReference type="OrthoDB" id="5979581at2759"/>
<dbReference type="GO" id="GO:0005524">
    <property type="term" value="F:ATP binding"/>
    <property type="evidence" value="ECO:0007669"/>
    <property type="project" value="UniProtKB-KW"/>
</dbReference>
<evidence type="ECO:0000259" key="9">
    <source>
        <dbReference type="PROSITE" id="PS50011"/>
    </source>
</evidence>
<feature type="domain" description="F-box" evidence="10">
    <location>
        <begin position="327"/>
        <end position="375"/>
    </location>
</feature>
<dbReference type="SMART" id="SM00220">
    <property type="entry name" value="S_TKc"/>
    <property type="match status" value="1"/>
</dbReference>
<keyword evidence="12" id="KW-1185">Reference proteome</keyword>
<evidence type="ECO:0000256" key="2">
    <source>
        <dbReference type="ARBA" id="ARBA00022527"/>
    </source>
</evidence>
<evidence type="ECO:0000313" key="11">
    <source>
        <dbReference type="EMBL" id="KAJ4386835.1"/>
    </source>
</evidence>
<keyword evidence="4" id="KW-0547">Nucleotide-binding</keyword>
<name>A0A9W8YK55_9PEZI</name>
<comment type="caution">
    <text evidence="11">The sequence shown here is derived from an EMBL/GenBank/DDBJ whole genome shotgun (WGS) entry which is preliminary data.</text>
</comment>
<dbReference type="AlphaFoldDB" id="A0A9W8YK55"/>
<dbReference type="InterPro" id="IPR051334">
    <property type="entry name" value="SRPK"/>
</dbReference>
<evidence type="ECO:0000256" key="6">
    <source>
        <dbReference type="ARBA" id="ARBA00022840"/>
    </source>
</evidence>
<protein>
    <recommendedName>
        <fullName evidence="1">non-specific serine/threonine protein kinase</fullName>
        <ecNumber evidence="1">2.7.11.1</ecNumber>
    </recommendedName>
</protein>
<dbReference type="GO" id="GO:0005634">
    <property type="term" value="C:nucleus"/>
    <property type="evidence" value="ECO:0007669"/>
    <property type="project" value="TreeGrafter"/>
</dbReference>
<feature type="domain" description="Protein kinase" evidence="9">
    <location>
        <begin position="57"/>
        <end position="393"/>
    </location>
</feature>
<keyword evidence="2" id="KW-0723">Serine/threonine-protein kinase</keyword>
<dbReference type="PROSITE" id="PS50181">
    <property type="entry name" value="FBOX"/>
    <property type="match status" value="1"/>
</dbReference>
<dbReference type="GO" id="GO:0000245">
    <property type="term" value="P:spliceosomal complex assembly"/>
    <property type="evidence" value="ECO:0007669"/>
    <property type="project" value="TreeGrafter"/>
</dbReference>